<dbReference type="Gene3D" id="3.60.21.10">
    <property type="match status" value="1"/>
</dbReference>
<gene>
    <name evidence="1" type="ORF">BJ875DRAFT_441415</name>
</gene>
<organism evidence="1 2">
    <name type="scientific">Amylocarpus encephaloides</name>
    <dbReference type="NCBI Taxonomy" id="45428"/>
    <lineage>
        <taxon>Eukaryota</taxon>
        <taxon>Fungi</taxon>
        <taxon>Dikarya</taxon>
        <taxon>Ascomycota</taxon>
        <taxon>Pezizomycotina</taxon>
        <taxon>Leotiomycetes</taxon>
        <taxon>Helotiales</taxon>
        <taxon>Helotiales incertae sedis</taxon>
        <taxon>Amylocarpus</taxon>
    </lineage>
</organism>
<keyword evidence="2" id="KW-1185">Reference proteome</keyword>
<evidence type="ECO:0000313" key="1">
    <source>
        <dbReference type="EMBL" id="KAG9234277.1"/>
    </source>
</evidence>
<dbReference type="InterPro" id="IPR029052">
    <property type="entry name" value="Metallo-depent_PP-like"/>
</dbReference>
<dbReference type="Gene3D" id="1.25.40.10">
    <property type="entry name" value="Tetratricopeptide repeat domain"/>
    <property type="match status" value="1"/>
</dbReference>
<dbReference type="OrthoDB" id="630188at2759"/>
<dbReference type="SUPFAM" id="SSF48452">
    <property type="entry name" value="TPR-like"/>
    <property type="match status" value="1"/>
</dbReference>
<dbReference type="EMBL" id="MU251468">
    <property type="protein sequence ID" value="KAG9234277.1"/>
    <property type="molecule type" value="Genomic_DNA"/>
</dbReference>
<evidence type="ECO:0000313" key="2">
    <source>
        <dbReference type="Proteomes" id="UP000824998"/>
    </source>
</evidence>
<dbReference type="Proteomes" id="UP000824998">
    <property type="component" value="Unassembled WGS sequence"/>
</dbReference>
<name>A0A9P7YIT4_9HELO</name>
<dbReference type="InterPro" id="IPR011990">
    <property type="entry name" value="TPR-like_helical_dom_sf"/>
</dbReference>
<dbReference type="AlphaFoldDB" id="A0A9P7YIT4"/>
<proteinExistence type="predicted"/>
<reference evidence="1" key="1">
    <citation type="journal article" date="2021" name="IMA Fungus">
        <title>Genomic characterization of three marine fungi, including Emericellopsis atlantica sp. nov. with signatures of a generalist lifestyle and marine biomass degradation.</title>
        <authorList>
            <person name="Hagestad O.C."/>
            <person name="Hou L."/>
            <person name="Andersen J.H."/>
            <person name="Hansen E.H."/>
            <person name="Altermark B."/>
            <person name="Li C."/>
            <person name="Kuhnert E."/>
            <person name="Cox R.J."/>
            <person name="Crous P.W."/>
            <person name="Spatafora J.W."/>
            <person name="Lail K."/>
            <person name="Amirebrahimi M."/>
            <person name="Lipzen A."/>
            <person name="Pangilinan J."/>
            <person name="Andreopoulos W."/>
            <person name="Hayes R.D."/>
            <person name="Ng V."/>
            <person name="Grigoriev I.V."/>
            <person name="Jackson S.A."/>
            <person name="Sutton T.D.S."/>
            <person name="Dobson A.D.W."/>
            <person name="Rama T."/>
        </authorList>
    </citation>
    <scope>NUCLEOTIDE SEQUENCE</scope>
    <source>
        <strain evidence="1">TRa018bII</strain>
    </source>
</reference>
<comment type="caution">
    <text evidence="1">The sequence shown here is derived from an EMBL/GenBank/DDBJ whole genome shotgun (WGS) entry which is preliminary data.</text>
</comment>
<protein>
    <submittedName>
        <fullName evidence="1">Uncharacterized protein</fullName>
    </submittedName>
</protein>
<accession>A0A9P7YIT4</accession>
<sequence>MANVFPNIEKNDCSNRANGVFLKEITAFREALEYFDQSLSLAEDNLSRFHTSSVTANTLYEPGNIVEALAVANSALALALEKAVIPLDGSAPNTYYKSLYQVYYVVGNCLSATVDKDGAIKAFTKMREAVKDADHDIDDGENGVYSLSKIIDFLAEQEGWSCLTSEICSWTQSEFSNLMAADSGKSKSVIVFRKCYQDAIDAEDLDEEYSILLRYRLAYACWYVFDDEDSAWELLQEVLGNSEPGAAAGETRAKARQLTMDIISSKFQTTSTNWLAGAYLVVGQQKEAKEILNEAFHICIDALKDSVGSNDNCALVLLARILFFAGLEMGDRISLSNVFSITDHYNGGEEGVNNENDNNTSVEVETSTLQKGYQQSLSDTPSGEDASKSQDLDGSVKIIYSGYPIESPRRFWVPNDPLYMCVVCSNTFLCQACYEKRITQNQGQKSEYWKKVCGKDHKYLKGPIEDWGGVKNGVLKIGEEKLLFAHWLLLCPAPGTEPTNRKNNAKRKPHWGSTNNISSYISDPTLCYGLSAYKKYLEILGSVDAELTLVIAGKRRREDDSLEEHKLAVDIMNVLLEKEAGVIYLNEGTHRLILSNGVKFTIYASPYQPEYGDWVALYKTRVIKIVSTLQTKLYPEIIYDPIWSCQGCDYE</sequence>